<dbReference type="AlphaFoldDB" id="A0AAV2YXS4"/>
<keyword evidence="1" id="KW-0175">Coiled coil</keyword>
<evidence type="ECO:0000313" key="3">
    <source>
        <dbReference type="Proteomes" id="UP001146120"/>
    </source>
</evidence>
<protein>
    <recommendedName>
        <fullName evidence="4">Phytanoyl-CoA dioxygenase</fullName>
    </recommendedName>
</protein>
<dbReference type="Gene3D" id="2.60.120.330">
    <property type="entry name" value="B-lactam Antibiotic, Isopenicillin N Synthase, Chain"/>
    <property type="match status" value="1"/>
</dbReference>
<sequence>MRHTAHTEDQPLVRKRLLTDAQIDEFRTNGVLVVPNLLSSDEVARARTGLHDELRRYEVDHNDLENTGDNLKKLSSTGGAGGILDLFYPSWRLRVAENADTFAAITDLWAATYAANHPDFPHPFGEFDPKQGYMYINRVCYRVPDAISVKFGAKKSRPMQRSLTPHLDCCPSNLYESGKAVPRWRPIQCITVLTDNTEPNTGGFECVPGFHREFRDYFAKNQLPEPDNTTSRPPVCLGDFSPLRMQEDRDVIRRYQHINCTAGSVIFFDWRLPHANSYKHVGSTPREVIYSGFLPRVPMNQRYAEEQLRRYSLRLLPTDHWQKNDEDKTVDEHFSAHQFSSLGERLMAIQPW</sequence>
<dbReference type="PANTHER" id="PTHR31630">
    <property type="entry name" value="PHYTANOYL-COA DIOXYGENASE-RELATED-RELATED"/>
    <property type="match status" value="1"/>
</dbReference>
<dbReference type="SUPFAM" id="SSF51197">
    <property type="entry name" value="Clavaminate synthase-like"/>
    <property type="match status" value="1"/>
</dbReference>
<name>A0AAV2YXS4_9STRA</name>
<evidence type="ECO:0000313" key="2">
    <source>
        <dbReference type="EMBL" id="DAZ98396.1"/>
    </source>
</evidence>
<dbReference type="EMBL" id="DAKRPA010000107">
    <property type="protein sequence ID" value="DAZ98396.1"/>
    <property type="molecule type" value="Genomic_DNA"/>
</dbReference>
<reference evidence="2" key="1">
    <citation type="submission" date="2022-11" db="EMBL/GenBank/DDBJ databases">
        <authorList>
            <person name="Morgan W.R."/>
            <person name="Tartar A."/>
        </authorList>
    </citation>
    <scope>NUCLEOTIDE SEQUENCE</scope>
    <source>
        <strain evidence="2">ARSEF 373</strain>
    </source>
</reference>
<evidence type="ECO:0000256" key="1">
    <source>
        <dbReference type="SAM" id="Coils"/>
    </source>
</evidence>
<reference evidence="2" key="2">
    <citation type="journal article" date="2023" name="Microbiol Resour">
        <title>Decontamination and Annotation of the Draft Genome Sequence of the Oomycete Lagenidium giganteum ARSEF 373.</title>
        <authorList>
            <person name="Morgan W.R."/>
            <person name="Tartar A."/>
        </authorList>
    </citation>
    <scope>NUCLEOTIDE SEQUENCE</scope>
    <source>
        <strain evidence="2">ARSEF 373</strain>
    </source>
</reference>
<dbReference type="InterPro" id="IPR027443">
    <property type="entry name" value="IPNS-like_sf"/>
</dbReference>
<organism evidence="2 3">
    <name type="scientific">Lagenidium giganteum</name>
    <dbReference type="NCBI Taxonomy" id="4803"/>
    <lineage>
        <taxon>Eukaryota</taxon>
        <taxon>Sar</taxon>
        <taxon>Stramenopiles</taxon>
        <taxon>Oomycota</taxon>
        <taxon>Peronosporomycetes</taxon>
        <taxon>Pythiales</taxon>
        <taxon>Pythiaceae</taxon>
    </lineage>
</organism>
<proteinExistence type="predicted"/>
<dbReference type="Gene3D" id="2.60.120.620">
    <property type="entry name" value="q2cbj1_9rhob like domain"/>
    <property type="match status" value="1"/>
</dbReference>
<evidence type="ECO:0008006" key="4">
    <source>
        <dbReference type="Google" id="ProtNLM"/>
    </source>
</evidence>
<dbReference type="Proteomes" id="UP001146120">
    <property type="component" value="Unassembled WGS sequence"/>
</dbReference>
<dbReference type="PANTHER" id="PTHR31630:SF8">
    <property type="entry name" value="JMJC DOMAIN-CONTAINING PROTEIN"/>
    <property type="match status" value="1"/>
</dbReference>
<keyword evidence="3" id="KW-1185">Reference proteome</keyword>
<comment type="caution">
    <text evidence="2">The sequence shown here is derived from an EMBL/GenBank/DDBJ whole genome shotgun (WGS) entry which is preliminary data.</text>
</comment>
<gene>
    <name evidence="2" type="ORF">N0F65_000110</name>
</gene>
<feature type="coiled-coil region" evidence="1">
    <location>
        <begin position="47"/>
        <end position="74"/>
    </location>
</feature>
<accession>A0AAV2YXS4</accession>